<dbReference type="EMBL" id="JBGBPQ010000027">
    <property type="protein sequence ID" value="KAL1498787.1"/>
    <property type="molecule type" value="Genomic_DNA"/>
</dbReference>
<dbReference type="SUPFAM" id="SSF88659">
    <property type="entry name" value="Sigma3 and sigma4 domains of RNA polymerase sigma factors"/>
    <property type="match status" value="2"/>
</dbReference>
<dbReference type="NCBIfam" id="TIGR02937">
    <property type="entry name" value="sigma70-ECF"/>
    <property type="match status" value="1"/>
</dbReference>
<dbReference type="InterPro" id="IPR007630">
    <property type="entry name" value="RNA_pol_sigma70_r4"/>
</dbReference>
<dbReference type="InterPro" id="IPR014284">
    <property type="entry name" value="RNA_pol_sigma-70_dom"/>
</dbReference>
<dbReference type="InterPro" id="IPR000943">
    <property type="entry name" value="RNA_pol_sigma70"/>
</dbReference>
<evidence type="ECO:0000256" key="4">
    <source>
        <dbReference type="ARBA" id="ARBA00023125"/>
    </source>
</evidence>
<accession>A0AB34IH64</accession>
<evidence type="ECO:0000259" key="8">
    <source>
        <dbReference type="PROSITE" id="PS00715"/>
    </source>
</evidence>
<dbReference type="PROSITE" id="PS00715">
    <property type="entry name" value="SIGMA70_1"/>
    <property type="match status" value="1"/>
</dbReference>
<sequence>MLPELAAGFVLAVMGLSASAPMAWPPRISHAAHRAPPTRPDGALDKEAMGWYLSGIGPMEQLDSTAEVRLSIAVRTLSRWEKARKQLRAELGRAPSTAEWAAAASLADMGAGDAQVLDVEELSATVYRHQRFAGAGLRRPTQPDEEEAGPLKEPSSVCARSFKRQLELMRQAREVMITHNLKLVVAVAKGYANRGVNLQDLIQEGTFGLISAVEKFDPAHSCRFSTYAHYWINLSVSRAVSSSSRLIRLPVHAGVTLSKVKRVRAQFYSSRGRPPSTAELAKATEVPQAKLEMLLKSDRDPISLDKARFETGSRDDQPWVETIPDSKLPPEEQTEASLRRQALEAGIHSLEPAETQIMLQLYPREGGGRRLPTKEVAERLGWKTNKVRRVEQRALSKLRAKRQLKDLYLQLSNA</sequence>
<dbReference type="AlphaFoldDB" id="A0AB34IH64"/>
<dbReference type="InterPro" id="IPR007627">
    <property type="entry name" value="RNA_pol_sigma70_r2"/>
</dbReference>
<evidence type="ECO:0000313" key="10">
    <source>
        <dbReference type="Proteomes" id="UP001515480"/>
    </source>
</evidence>
<feature type="region of interest" description="Disordered" evidence="6">
    <location>
        <begin position="135"/>
        <end position="154"/>
    </location>
</feature>
<dbReference type="InterPro" id="IPR013324">
    <property type="entry name" value="RNA_pol_sigma_r3/r4-like"/>
</dbReference>
<keyword evidence="4" id="KW-0238">DNA-binding</keyword>
<dbReference type="InterPro" id="IPR050239">
    <property type="entry name" value="Sigma-70_RNA_pol_init_factors"/>
</dbReference>
<reference evidence="9 10" key="1">
    <citation type="journal article" date="2024" name="Science">
        <title>Giant polyketide synthase enzymes in the biosynthesis of giant marine polyether toxins.</title>
        <authorList>
            <person name="Fallon T.R."/>
            <person name="Shende V.V."/>
            <person name="Wierzbicki I.H."/>
            <person name="Pendleton A.L."/>
            <person name="Watervoot N.F."/>
            <person name="Auber R.P."/>
            <person name="Gonzalez D.J."/>
            <person name="Wisecaver J.H."/>
            <person name="Moore B.S."/>
        </authorList>
    </citation>
    <scope>NUCLEOTIDE SEQUENCE [LARGE SCALE GENOMIC DNA]</scope>
    <source>
        <strain evidence="9 10">12B1</strain>
    </source>
</reference>
<dbReference type="Gene3D" id="1.10.601.10">
    <property type="entry name" value="RNA Polymerase Primary Sigma Factor"/>
    <property type="match status" value="1"/>
</dbReference>
<comment type="similarity">
    <text evidence="1">Belongs to the sigma-70 factor family.</text>
</comment>
<evidence type="ECO:0000256" key="2">
    <source>
        <dbReference type="ARBA" id="ARBA00023015"/>
    </source>
</evidence>
<evidence type="ECO:0000256" key="3">
    <source>
        <dbReference type="ARBA" id="ARBA00023082"/>
    </source>
</evidence>
<dbReference type="Pfam" id="PF04545">
    <property type="entry name" value="Sigma70_r4"/>
    <property type="match status" value="1"/>
</dbReference>
<evidence type="ECO:0000256" key="1">
    <source>
        <dbReference type="ARBA" id="ARBA00007788"/>
    </source>
</evidence>
<keyword evidence="3" id="KW-0731">Sigma factor</keyword>
<keyword evidence="10" id="KW-1185">Reference proteome</keyword>
<dbReference type="GO" id="GO:0016987">
    <property type="term" value="F:sigma factor activity"/>
    <property type="evidence" value="ECO:0007669"/>
    <property type="project" value="UniProtKB-KW"/>
</dbReference>
<keyword evidence="7" id="KW-0732">Signal</keyword>
<proteinExistence type="inferred from homology"/>
<feature type="signal peptide" evidence="7">
    <location>
        <begin position="1"/>
        <end position="19"/>
    </location>
</feature>
<evidence type="ECO:0000313" key="9">
    <source>
        <dbReference type="EMBL" id="KAL1498787.1"/>
    </source>
</evidence>
<keyword evidence="5" id="KW-0804">Transcription</keyword>
<gene>
    <name evidence="9" type="ORF">AB1Y20_014094</name>
</gene>
<evidence type="ECO:0000256" key="7">
    <source>
        <dbReference type="SAM" id="SignalP"/>
    </source>
</evidence>
<dbReference type="PANTHER" id="PTHR30603:SF47">
    <property type="entry name" value="RNA POLYMERASE SIGMA FACTOR SIGD, CHLOROPLASTIC"/>
    <property type="match status" value="1"/>
</dbReference>
<evidence type="ECO:0000256" key="5">
    <source>
        <dbReference type="ARBA" id="ARBA00023163"/>
    </source>
</evidence>
<dbReference type="InterPro" id="IPR013325">
    <property type="entry name" value="RNA_pol_sigma_r2"/>
</dbReference>
<organism evidence="9 10">
    <name type="scientific">Prymnesium parvum</name>
    <name type="common">Toxic golden alga</name>
    <dbReference type="NCBI Taxonomy" id="97485"/>
    <lineage>
        <taxon>Eukaryota</taxon>
        <taxon>Haptista</taxon>
        <taxon>Haptophyta</taxon>
        <taxon>Prymnesiophyceae</taxon>
        <taxon>Prymnesiales</taxon>
        <taxon>Prymnesiaceae</taxon>
        <taxon>Prymnesium</taxon>
    </lineage>
</organism>
<dbReference type="Pfam" id="PF04539">
    <property type="entry name" value="Sigma70_r3"/>
    <property type="match status" value="1"/>
</dbReference>
<dbReference type="InterPro" id="IPR036388">
    <property type="entry name" value="WH-like_DNA-bd_sf"/>
</dbReference>
<dbReference type="InterPro" id="IPR007624">
    <property type="entry name" value="RNA_pol_sigma70_r3"/>
</dbReference>
<dbReference type="Proteomes" id="UP001515480">
    <property type="component" value="Unassembled WGS sequence"/>
</dbReference>
<dbReference type="Pfam" id="PF04542">
    <property type="entry name" value="Sigma70_r2"/>
    <property type="match status" value="1"/>
</dbReference>
<dbReference type="GO" id="GO:0006352">
    <property type="term" value="P:DNA-templated transcription initiation"/>
    <property type="evidence" value="ECO:0007669"/>
    <property type="project" value="InterPro"/>
</dbReference>
<dbReference type="PANTHER" id="PTHR30603">
    <property type="entry name" value="RNA POLYMERASE SIGMA FACTOR RPO"/>
    <property type="match status" value="1"/>
</dbReference>
<dbReference type="GO" id="GO:0003677">
    <property type="term" value="F:DNA binding"/>
    <property type="evidence" value="ECO:0007669"/>
    <property type="project" value="UniProtKB-KW"/>
</dbReference>
<dbReference type="Gene3D" id="1.10.10.10">
    <property type="entry name" value="Winged helix-like DNA-binding domain superfamily/Winged helix DNA-binding domain"/>
    <property type="match status" value="2"/>
</dbReference>
<dbReference type="PRINTS" id="PR00046">
    <property type="entry name" value="SIGMA70FCT"/>
</dbReference>
<keyword evidence="2" id="KW-0805">Transcription regulation</keyword>
<feature type="chain" id="PRO_5044189105" description="RNA polymerase sigma-70 domain-containing protein" evidence="7">
    <location>
        <begin position="20"/>
        <end position="414"/>
    </location>
</feature>
<comment type="caution">
    <text evidence="9">The sequence shown here is derived from an EMBL/GenBank/DDBJ whole genome shotgun (WGS) entry which is preliminary data.</text>
</comment>
<dbReference type="SUPFAM" id="SSF88946">
    <property type="entry name" value="Sigma2 domain of RNA polymerase sigma factors"/>
    <property type="match status" value="1"/>
</dbReference>
<feature type="region of interest" description="Disordered" evidence="6">
    <location>
        <begin position="313"/>
        <end position="335"/>
    </location>
</feature>
<name>A0AB34IH64_PRYPA</name>
<protein>
    <recommendedName>
        <fullName evidence="8">RNA polymerase sigma-70 domain-containing protein</fullName>
    </recommendedName>
</protein>
<feature type="domain" description="RNA polymerase sigma-70" evidence="8">
    <location>
        <begin position="200"/>
        <end position="213"/>
    </location>
</feature>
<evidence type="ECO:0000256" key="6">
    <source>
        <dbReference type="SAM" id="MobiDB-lite"/>
    </source>
</evidence>